<dbReference type="PANTHER" id="PTHR30313">
    <property type="entry name" value="DNA PRIMASE"/>
    <property type="match status" value="1"/>
</dbReference>
<dbReference type="RefSeq" id="WP_394300483.1">
    <property type="nucleotide sequence ID" value="NZ_JBHMQT010000012.1"/>
</dbReference>
<reference evidence="3 4" key="1">
    <citation type="submission" date="2024-09" db="EMBL/GenBank/DDBJ databases">
        <authorList>
            <person name="Sun Q."/>
            <person name="Mori K."/>
        </authorList>
    </citation>
    <scope>NUCLEOTIDE SEQUENCE [LARGE SCALE GENOMIC DNA]</scope>
    <source>
        <strain evidence="3 4">TBRC 1851</strain>
    </source>
</reference>
<dbReference type="Pfam" id="PF08275">
    <property type="entry name" value="DNAG_N"/>
    <property type="match status" value="1"/>
</dbReference>
<gene>
    <name evidence="3" type="ORF">ACFHYQ_08170</name>
</gene>
<feature type="region of interest" description="Disordered" evidence="1">
    <location>
        <begin position="1"/>
        <end position="64"/>
    </location>
</feature>
<evidence type="ECO:0000259" key="2">
    <source>
        <dbReference type="Pfam" id="PF08275"/>
    </source>
</evidence>
<dbReference type="SUPFAM" id="SSF56731">
    <property type="entry name" value="DNA primase core"/>
    <property type="match status" value="1"/>
</dbReference>
<evidence type="ECO:0000313" key="3">
    <source>
        <dbReference type="EMBL" id="MFC0862269.1"/>
    </source>
</evidence>
<protein>
    <recommendedName>
        <fullName evidence="2">DNA primase DNAG catalytic core N-terminal domain-containing protein</fullName>
    </recommendedName>
</protein>
<comment type="caution">
    <text evidence="3">The sequence shown here is derived from an EMBL/GenBank/DDBJ whole genome shotgun (WGS) entry which is preliminary data.</text>
</comment>
<name>A0ABV6U1E2_9ACTN</name>
<organism evidence="3 4">
    <name type="scientific">Sphaerimonospora cavernae</name>
    <dbReference type="NCBI Taxonomy" id="1740611"/>
    <lineage>
        <taxon>Bacteria</taxon>
        <taxon>Bacillati</taxon>
        <taxon>Actinomycetota</taxon>
        <taxon>Actinomycetes</taxon>
        <taxon>Streptosporangiales</taxon>
        <taxon>Streptosporangiaceae</taxon>
        <taxon>Sphaerimonospora</taxon>
    </lineage>
</organism>
<dbReference type="Gene3D" id="3.90.980.10">
    <property type="entry name" value="DNA primase, catalytic core, N-terminal domain"/>
    <property type="match status" value="1"/>
</dbReference>
<accession>A0ABV6U1E2</accession>
<feature type="compositionally biased region" description="Pro residues" evidence="1">
    <location>
        <begin position="1"/>
        <end position="15"/>
    </location>
</feature>
<dbReference type="InterPro" id="IPR050219">
    <property type="entry name" value="DnaG_primase"/>
</dbReference>
<dbReference type="InterPro" id="IPR037068">
    <property type="entry name" value="DNA_primase_core_N_sf"/>
</dbReference>
<feature type="domain" description="DNA primase DNAG catalytic core N-terminal" evidence="2">
    <location>
        <begin position="87"/>
        <end position="194"/>
    </location>
</feature>
<dbReference type="PANTHER" id="PTHR30313:SF2">
    <property type="entry name" value="DNA PRIMASE"/>
    <property type="match status" value="1"/>
</dbReference>
<keyword evidence="4" id="KW-1185">Reference proteome</keyword>
<sequence length="273" mass="29920">MSRQPAPYPPKPNAPEKPNTGKLSAAQAVRPGRTHGALAEPSDARTPATREQPTATSRAALPEGKIHDIHREAEQFFARQLGRGWPLPYLRTRGIDAATARAWRIGYAPSGRKGLVAHLRGRGYEDTLIEAAGLARRRDFRLVDAFQDRIVLTLRTEAGDIAGFIARHSPKGRGPKYLANRGAAKGSVLYGLAENRRLLAAGACPVIREPRWFRGGRPGSPMRRRGRRADQRDLVYCGAGPSSRNVLQAPRRRTCLGIHCPALDSEGLRGERP</sequence>
<dbReference type="InterPro" id="IPR013264">
    <property type="entry name" value="DNAG_N"/>
</dbReference>
<evidence type="ECO:0000256" key="1">
    <source>
        <dbReference type="SAM" id="MobiDB-lite"/>
    </source>
</evidence>
<proteinExistence type="predicted"/>
<evidence type="ECO:0000313" key="4">
    <source>
        <dbReference type="Proteomes" id="UP001589870"/>
    </source>
</evidence>
<dbReference type="Proteomes" id="UP001589870">
    <property type="component" value="Unassembled WGS sequence"/>
</dbReference>
<dbReference type="EMBL" id="JBHMQT010000012">
    <property type="protein sequence ID" value="MFC0862269.1"/>
    <property type="molecule type" value="Genomic_DNA"/>
</dbReference>